<dbReference type="AlphaFoldDB" id="A0A841ILP7"/>
<dbReference type="Proteomes" id="UP000536604">
    <property type="component" value="Unassembled WGS sequence"/>
</dbReference>
<gene>
    <name evidence="1" type="ORF">FHS13_000094</name>
</gene>
<keyword evidence="2" id="KW-1185">Reference proteome</keyword>
<organism evidence="1 2">
    <name type="scientific">Nocardiopsis algeriensis</name>
    <dbReference type="NCBI Taxonomy" id="1478215"/>
    <lineage>
        <taxon>Bacteria</taxon>
        <taxon>Bacillati</taxon>
        <taxon>Actinomycetota</taxon>
        <taxon>Actinomycetes</taxon>
        <taxon>Streptosporangiales</taxon>
        <taxon>Nocardiopsidaceae</taxon>
        <taxon>Nocardiopsis</taxon>
    </lineage>
</organism>
<comment type="caution">
    <text evidence="1">The sequence shown here is derived from an EMBL/GenBank/DDBJ whole genome shotgun (WGS) entry which is preliminary data.</text>
</comment>
<name>A0A841ILP7_9ACTN</name>
<reference evidence="1 2" key="1">
    <citation type="submission" date="2020-08" db="EMBL/GenBank/DDBJ databases">
        <title>Genomic Encyclopedia of Type Strains, Phase III (KMG-III): the genomes of soil and plant-associated and newly described type strains.</title>
        <authorList>
            <person name="Whitman W."/>
        </authorList>
    </citation>
    <scope>NUCLEOTIDE SEQUENCE [LARGE SCALE GENOMIC DNA]</scope>
    <source>
        <strain evidence="1 2">CECT 8712</strain>
    </source>
</reference>
<dbReference type="EMBL" id="JACHJO010000001">
    <property type="protein sequence ID" value="MBB6118166.1"/>
    <property type="molecule type" value="Genomic_DNA"/>
</dbReference>
<proteinExistence type="predicted"/>
<dbReference type="RefSeq" id="WP_184285654.1">
    <property type="nucleotide sequence ID" value="NZ_JACHJO010000001.1"/>
</dbReference>
<accession>A0A841ILP7</accession>
<evidence type="ECO:0000313" key="2">
    <source>
        <dbReference type="Proteomes" id="UP000536604"/>
    </source>
</evidence>
<protein>
    <submittedName>
        <fullName evidence="1">Uncharacterized membrane protein YebE (DUF533 family)</fullName>
    </submittedName>
</protein>
<sequence>MVRPDPLAAAIADGTLDTAQRQALAKVIQALADEAAGARVIRPATFLERAMVDAGRWASVQRTWQDLHLSLYRDRG</sequence>
<evidence type="ECO:0000313" key="1">
    <source>
        <dbReference type="EMBL" id="MBB6118166.1"/>
    </source>
</evidence>